<proteinExistence type="predicted"/>
<keyword evidence="2" id="KW-1185">Reference proteome</keyword>
<dbReference type="EMBL" id="SDEE01001238">
    <property type="protein sequence ID" value="RXW12446.1"/>
    <property type="molecule type" value="Genomic_DNA"/>
</dbReference>
<protein>
    <submittedName>
        <fullName evidence="1">Uncharacterized protein</fullName>
    </submittedName>
</protein>
<dbReference type="OrthoDB" id="5592486at2759"/>
<organism evidence="1 2">
    <name type="scientific">Candolleomyces aberdarensis</name>
    <dbReference type="NCBI Taxonomy" id="2316362"/>
    <lineage>
        <taxon>Eukaryota</taxon>
        <taxon>Fungi</taxon>
        <taxon>Dikarya</taxon>
        <taxon>Basidiomycota</taxon>
        <taxon>Agaricomycotina</taxon>
        <taxon>Agaricomycetes</taxon>
        <taxon>Agaricomycetidae</taxon>
        <taxon>Agaricales</taxon>
        <taxon>Agaricineae</taxon>
        <taxon>Psathyrellaceae</taxon>
        <taxon>Candolleomyces</taxon>
    </lineage>
</organism>
<reference evidence="1 2" key="1">
    <citation type="submission" date="2019-01" db="EMBL/GenBank/DDBJ databases">
        <title>Draft genome sequence of Psathyrella aberdarensis IHI B618.</title>
        <authorList>
            <person name="Buettner E."/>
            <person name="Kellner H."/>
        </authorList>
    </citation>
    <scope>NUCLEOTIDE SEQUENCE [LARGE SCALE GENOMIC DNA]</scope>
    <source>
        <strain evidence="1 2">IHI B618</strain>
    </source>
</reference>
<dbReference type="Gene3D" id="3.40.50.1820">
    <property type="entry name" value="alpha/beta hydrolase"/>
    <property type="match status" value="1"/>
</dbReference>
<dbReference type="InterPro" id="IPR029058">
    <property type="entry name" value="AB_hydrolase_fold"/>
</dbReference>
<dbReference type="SUPFAM" id="SSF53474">
    <property type="entry name" value="alpha/beta-Hydrolases"/>
    <property type="match status" value="1"/>
</dbReference>
<accession>A0A4Q2D1W0</accession>
<comment type="caution">
    <text evidence="1">The sequence shown here is derived from an EMBL/GenBank/DDBJ whole genome shotgun (WGS) entry which is preliminary data.</text>
</comment>
<dbReference type="AlphaFoldDB" id="A0A4Q2D1W0"/>
<sequence>MINFAPSMPDALGQTLSAIIGTDFRAFGNLTHWYMSNYNRQIENNPSVRYFSWAGFTEVPTPLFTPVYPSSRVFGQTDGLVNTSSAVWDNDLGPGTHLGTVEGLDHVAVISVTTASATIPHLEAAQSGGIAPVIPIENNLMLASTRQIEAATNVALAPARAMFGIFGSGF</sequence>
<name>A0A4Q2D1W0_9AGAR</name>
<evidence type="ECO:0000313" key="2">
    <source>
        <dbReference type="Proteomes" id="UP000290288"/>
    </source>
</evidence>
<dbReference type="Proteomes" id="UP000290288">
    <property type="component" value="Unassembled WGS sequence"/>
</dbReference>
<gene>
    <name evidence="1" type="ORF">EST38_g13410</name>
</gene>
<evidence type="ECO:0000313" key="1">
    <source>
        <dbReference type="EMBL" id="RXW12446.1"/>
    </source>
</evidence>